<evidence type="ECO:0000256" key="5">
    <source>
        <dbReference type="RuleBase" id="RU004516"/>
    </source>
</evidence>
<evidence type="ECO:0000256" key="3">
    <source>
        <dbReference type="ARBA" id="ARBA00022898"/>
    </source>
</evidence>
<name>A0ABY2XJS0_9GAMM</name>
<dbReference type="PANTHER" id="PTHR42743">
    <property type="entry name" value="AMINO-ACID AMINOTRANSFERASE"/>
    <property type="match status" value="1"/>
</dbReference>
<comment type="caution">
    <text evidence="6">The sequence shown here is derived from an EMBL/GenBank/DDBJ whole genome shotgun (WGS) entry which is preliminary data.</text>
</comment>
<dbReference type="Proteomes" id="UP000739180">
    <property type="component" value="Unassembled WGS sequence"/>
</dbReference>
<keyword evidence="3 5" id="KW-0663">Pyridoxal phosphate</keyword>
<reference evidence="6 7" key="1">
    <citation type="submission" date="2019-05" db="EMBL/GenBank/DDBJ databases">
        <title>Genome of Alcanivorax gelatiniphagus, an oil degrading marine bacteria.</title>
        <authorList>
            <person name="Kwon K.K."/>
        </authorList>
    </citation>
    <scope>NUCLEOTIDE SEQUENCE [LARGE SCALE GENOMIC DNA]</scope>
    <source>
        <strain evidence="6 7">MEBiC 08158</strain>
    </source>
</reference>
<dbReference type="SUPFAM" id="SSF56752">
    <property type="entry name" value="D-aminoacid aminotransferase-like PLP-dependent enzymes"/>
    <property type="match status" value="1"/>
</dbReference>
<dbReference type="InterPro" id="IPR050571">
    <property type="entry name" value="Class-IV_PLP-Dep_Aminotrnsfr"/>
</dbReference>
<dbReference type="InterPro" id="IPR043132">
    <property type="entry name" value="BCAT-like_C"/>
</dbReference>
<dbReference type="GO" id="GO:0008483">
    <property type="term" value="F:transaminase activity"/>
    <property type="evidence" value="ECO:0007669"/>
    <property type="project" value="UniProtKB-KW"/>
</dbReference>
<comment type="similarity">
    <text evidence="2 4">Belongs to the class-IV pyridoxal-phosphate-dependent aminotransferase family.</text>
</comment>
<dbReference type="Gene3D" id="3.30.470.10">
    <property type="match status" value="1"/>
</dbReference>
<evidence type="ECO:0000256" key="2">
    <source>
        <dbReference type="ARBA" id="ARBA00009320"/>
    </source>
</evidence>
<dbReference type="InterPro" id="IPR036038">
    <property type="entry name" value="Aminotransferase-like"/>
</dbReference>
<sequence length="290" mass="31451">MGTVYLNGDFVDADQARISPMDRGFLLGDGVYEVIPVFNGVPFRLDEHLQRLARSLREVRLNDPHDGAGWRRLCQELVARNGGGHLSLYLQITRGVGATRDHGFPEPPVAPTVFMTTSPLPVPVPAADQPARTAGVAAITLDDIRWGRCDIKSVSLLANLLLRQQALDAGAAEAILIRQGQVTEGAASNVFLVRDGAIHTPPLSHHLLGGITRDLVIELCQEHGLPVRERPLQAAELADADEIWLSSSTRDVLPVTRLDGQPVGDGSPGDTWKTLANHYIGFKRHLCGLN</sequence>
<dbReference type="PANTHER" id="PTHR42743:SF10">
    <property type="entry name" value="D-ALANINE AMINOTRANSFERASE"/>
    <property type="match status" value="1"/>
</dbReference>
<evidence type="ECO:0000313" key="6">
    <source>
        <dbReference type="EMBL" id="TMW12201.1"/>
    </source>
</evidence>
<accession>A0ABY2XJS0</accession>
<keyword evidence="7" id="KW-1185">Reference proteome</keyword>
<dbReference type="InterPro" id="IPR018300">
    <property type="entry name" value="Aminotrans_IV_CS"/>
</dbReference>
<dbReference type="InterPro" id="IPR043131">
    <property type="entry name" value="BCAT-like_N"/>
</dbReference>
<evidence type="ECO:0000256" key="4">
    <source>
        <dbReference type="RuleBase" id="RU004106"/>
    </source>
</evidence>
<keyword evidence="6" id="KW-0032">Aminotransferase</keyword>
<dbReference type="Gene3D" id="3.20.10.10">
    <property type="entry name" value="D-amino Acid Aminotransferase, subunit A, domain 2"/>
    <property type="match status" value="1"/>
</dbReference>
<dbReference type="RefSeq" id="WP_138772875.1">
    <property type="nucleotide sequence ID" value="NZ_VCQT01000036.1"/>
</dbReference>
<dbReference type="EMBL" id="VCQT01000036">
    <property type="protein sequence ID" value="TMW12201.1"/>
    <property type="molecule type" value="Genomic_DNA"/>
</dbReference>
<dbReference type="InterPro" id="IPR001544">
    <property type="entry name" value="Aminotrans_IV"/>
</dbReference>
<gene>
    <name evidence="6" type="ORF">FGS76_11980</name>
</gene>
<proteinExistence type="inferred from homology"/>
<comment type="cofactor">
    <cofactor evidence="1 5">
        <name>pyridoxal 5'-phosphate</name>
        <dbReference type="ChEBI" id="CHEBI:597326"/>
    </cofactor>
</comment>
<organism evidence="6 7">
    <name type="scientific">Alloalcanivorax gelatiniphagus</name>
    <dbReference type="NCBI Taxonomy" id="1194167"/>
    <lineage>
        <taxon>Bacteria</taxon>
        <taxon>Pseudomonadati</taxon>
        <taxon>Pseudomonadota</taxon>
        <taxon>Gammaproteobacteria</taxon>
        <taxon>Oceanospirillales</taxon>
        <taxon>Alcanivoracaceae</taxon>
        <taxon>Alloalcanivorax</taxon>
    </lineage>
</organism>
<dbReference type="PROSITE" id="PS00770">
    <property type="entry name" value="AA_TRANSFER_CLASS_4"/>
    <property type="match status" value="1"/>
</dbReference>
<evidence type="ECO:0000313" key="7">
    <source>
        <dbReference type="Proteomes" id="UP000739180"/>
    </source>
</evidence>
<dbReference type="CDD" id="cd01558">
    <property type="entry name" value="D-AAT_like"/>
    <property type="match status" value="1"/>
</dbReference>
<dbReference type="Pfam" id="PF01063">
    <property type="entry name" value="Aminotran_4"/>
    <property type="match status" value="1"/>
</dbReference>
<keyword evidence="6" id="KW-0808">Transferase</keyword>
<evidence type="ECO:0000256" key="1">
    <source>
        <dbReference type="ARBA" id="ARBA00001933"/>
    </source>
</evidence>
<protein>
    <submittedName>
        <fullName evidence="6">D-amino acid aminotransferase</fullName>
    </submittedName>
</protein>